<dbReference type="Pfam" id="PF01266">
    <property type="entry name" value="DAO"/>
    <property type="match status" value="1"/>
</dbReference>
<dbReference type="GO" id="GO:0005737">
    <property type="term" value="C:cytoplasm"/>
    <property type="evidence" value="ECO:0007669"/>
    <property type="project" value="TreeGrafter"/>
</dbReference>
<keyword evidence="3" id="KW-0560">Oxidoreductase</keyword>
<keyword evidence="6" id="KW-1015">Disulfide bond</keyword>
<dbReference type="FunFam" id="2.102.10.10:FF:000014">
    <property type="entry name" value="Oxidoreductase, FAD dependent"/>
    <property type="match status" value="1"/>
</dbReference>
<keyword evidence="4" id="KW-0408">Iron</keyword>
<evidence type="ECO:0000313" key="9">
    <source>
        <dbReference type="EMBL" id="PVY67990.1"/>
    </source>
</evidence>
<evidence type="ECO:0000256" key="2">
    <source>
        <dbReference type="ARBA" id="ARBA00022723"/>
    </source>
</evidence>
<dbReference type="Gene3D" id="2.102.10.10">
    <property type="entry name" value="Rieske [2Fe-2S] iron-sulphur domain"/>
    <property type="match status" value="1"/>
</dbReference>
<evidence type="ECO:0000313" key="10">
    <source>
        <dbReference type="Proteomes" id="UP000246145"/>
    </source>
</evidence>
<dbReference type="SUPFAM" id="SSF51905">
    <property type="entry name" value="FAD/NAD(P)-binding domain"/>
    <property type="match status" value="1"/>
</dbReference>
<dbReference type="CDD" id="cd03477">
    <property type="entry name" value="Rieske_YhfW_C"/>
    <property type="match status" value="1"/>
</dbReference>
<accession>A0A2U1CQ19</accession>
<keyword evidence="10" id="KW-1185">Reference proteome</keyword>
<dbReference type="InterPro" id="IPR038010">
    <property type="entry name" value="YhfW_C"/>
</dbReference>
<organism evidence="9 10">
    <name type="scientific">Pusillimonas noertemannii</name>
    <dbReference type="NCBI Taxonomy" id="305977"/>
    <lineage>
        <taxon>Bacteria</taxon>
        <taxon>Pseudomonadati</taxon>
        <taxon>Pseudomonadota</taxon>
        <taxon>Betaproteobacteria</taxon>
        <taxon>Burkholderiales</taxon>
        <taxon>Alcaligenaceae</taxon>
        <taxon>Pusillimonas</taxon>
    </lineage>
</organism>
<name>A0A2U1CQ19_9BURK</name>
<dbReference type="PRINTS" id="PR00162">
    <property type="entry name" value="RIESKE"/>
</dbReference>
<keyword evidence="5" id="KW-0411">Iron-sulfur</keyword>
<feature type="domain" description="Rieske" evidence="8">
    <location>
        <begin position="421"/>
        <end position="505"/>
    </location>
</feature>
<dbReference type="SUPFAM" id="SSF50022">
    <property type="entry name" value="ISP domain"/>
    <property type="match status" value="1"/>
</dbReference>
<dbReference type="GO" id="GO:0016020">
    <property type="term" value="C:membrane"/>
    <property type="evidence" value="ECO:0007669"/>
    <property type="project" value="InterPro"/>
</dbReference>
<dbReference type="InterPro" id="IPR005805">
    <property type="entry name" value="Rieske_Fe-S_prot_C"/>
</dbReference>
<dbReference type="OrthoDB" id="9767869at2"/>
<evidence type="ECO:0000256" key="7">
    <source>
        <dbReference type="SAM" id="MobiDB-lite"/>
    </source>
</evidence>
<dbReference type="InterPro" id="IPR036188">
    <property type="entry name" value="FAD/NAD-bd_sf"/>
</dbReference>
<dbReference type="Pfam" id="PF00355">
    <property type="entry name" value="Rieske"/>
    <property type="match status" value="1"/>
</dbReference>
<dbReference type="InterPro" id="IPR017941">
    <property type="entry name" value="Rieske_2Fe-2S"/>
</dbReference>
<dbReference type="PANTHER" id="PTHR13847">
    <property type="entry name" value="SARCOSINE DEHYDROGENASE-RELATED"/>
    <property type="match status" value="1"/>
</dbReference>
<feature type="region of interest" description="Disordered" evidence="7">
    <location>
        <begin position="492"/>
        <end position="514"/>
    </location>
</feature>
<evidence type="ECO:0000256" key="1">
    <source>
        <dbReference type="ARBA" id="ARBA00022714"/>
    </source>
</evidence>
<reference evidence="9 10" key="1">
    <citation type="submission" date="2018-04" db="EMBL/GenBank/DDBJ databases">
        <title>Genomic Encyclopedia of Type Strains, Phase IV (KMG-IV): sequencing the most valuable type-strain genomes for metagenomic binning, comparative biology and taxonomic classification.</title>
        <authorList>
            <person name="Goeker M."/>
        </authorList>
    </citation>
    <scope>NUCLEOTIDE SEQUENCE [LARGE SCALE GENOMIC DNA]</scope>
    <source>
        <strain evidence="9 10">DSM 10065</strain>
    </source>
</reference>
<dbReference type="EMBL" id="QEKO01000001">
    <property type="protein sequence ID" value="PVY67990.1"/>
    <property type="molecule type" value="Genomic_DNA"/>
</dbReference>
<evidence type="ECO:0000259" key="8">
    <source>
        <dbReference type="PROSITE" id="PS51296"/>
    </source>
</evidence>
<dbReference type="InterPro" id="IPR036922">
    <property type="entry name" value="Rieske_2Fe-2S_sf"/>
</dbReference>
<dbReference type="Gene3D" id="3.50.50.60">
    <property type="entry name" value="FAD/NAD(P)-binding domain"/>
    <property type="match status" value="1"/>
</dbReference>
<sequence>MHENKTQTYWEAAAGGPPTSYPSLAGDARTDVVVVGAGIVGLTAAYELARAGKKVIVLEALRTASQVTARSTAKLTSQHGLIYGRLIRDFGEENARLYAGANQDAIEHIAKLVGKERIDCAFERKPAYLYADGIESASDIDDEAMVAAMLGLPARVIKEMPAPVSCTRALCFDDQAQFNPVRYLTGLARAVAATTQLYEMSRVVGVEQDGEVQHVKTEAGHTVTARHVVIATHLPVVPEGKFFAKAFTFSHTVAAAPLPAGCELDGMFITSGQPTYSFRTDNSTGVPHIIAVGPEYKTGEPEGLSQSFADLEEFLRKHFSIAEPAYRWTNEDFRPMDGMPFVGRASGSTPQLYVATGFDAWGITNGVVAARLIADQILQRENPCARLFDATRIKPLAGGAEFVKENLNSAKQFVAERLAPNSSDASSHLPLGEARVLRANGKSIARYRDMDGKLHELSAVCTHMGCIVEWNEVDLTWDCPCHGSRFGHDGAVLHGPATSPLEEPEPSNGESGSP</sequence>
<dbReference type="GO" id="GO:0046872">
    <property type="term" value="F:metal ion binding"/>
    <property type="evidence" value="ECO:0007669"/>
    <property type="project" value="UniProtKB-KW"/>
</dbReference>
<gene>
    <name evidence="9" type="ORF">C7440_0376</name>
</gene>
<evidence type="ECO:0000256" key="3">
    <source>
        <dbReference type="ARBA" id="ARBA00023002"/>
    </source>
</evidence>
<keyword evidence="1" id="KW-0001">2Fe-2S</keyword>
<dbReference type="PANTHER" id="PTHR13847:SF274">
    <property type="entry name" value="RIESKE 2FE-2S IRON-SULFUR PROTEIN YHFW-RELATED"/>
    <property type="match status" value="1"/>
</dbReference>
<comment type="caution">
    <text evidence="9">The sequence shown here is derived from an EMBL/GenBank/DDBJ whole genome shotgun (WGS) entry which is preliminary data.</text>
</comment>
<dbReference type="Proteomes" id="UP000246145">
    <property type="component" value="Unassembled WGS sequence"/>
</dbReference>
<dbReference type="InterPro" id="IPR006076">
    <property type="entry name" value="FAD-dep_OxRdtase"/>
</dbReference>
<dbReference type="GO" id="GO:0016491">
    <property type="term" value="F:oxidoreductase activity"/>
    <property type="evidence" value="ECO:0007669"/>
    <property type="project" value="UniProtKB-KW"/>
</dbReference>
<evidence type="ECO:0000256" key="5">
    <source>
        <dbReference type="ARBA" id="ARBA00023014"/>
    </source>
</evidence>
<proteinExistence type="predicted"/>
<dbReference type="Gene3D" id="3.30.9.10">
    <property type="entry name" value="D-Amino Acid Oxidase, subunit A, domain 2"/>
    <property type="match status" value="1"/>
</dbReference>
<keyword evidence="2" id="KW-0479">Metal-binding</keyword>
<dbReference type="PROSITE" id="PS51296">
    <property type="entry name" value="RIESKE"/>
    <property type="match status" value="1"/>
</dbReference>
<dbReference type="GO" id="GO:0051537">
    <property type="term" value="F:2 iron, 2 sulfur cluster binding"/>
    <property type="evidence" value="ECO:0007669"/>
    <property type="project" value="UniProtKB-KW"/>
</dbReference>
<evidence type="ECO:0000256" key="4">
    <source>
        <dbReference type="ARBA" id="ARBA00023004"/>
    </source>
</evidence>
<dbReference type="AlphaFoldDB" id="A0A2U1CQ19"/>
<evidence type="ECO:0000256" key="6">
    <source>
        <dbReference type="ARBA" id="ARBA00023157"/>
    </source>
</evidence>
<dbReference type="RefSeq" id="WP_116517269.1">
    <property type="nucleotide sequence ID" value="NZ_JACCEX010000001.1"/>
</dbReference>
<dbReference type="STRING" id="1231391.GCA_000308195_01781"/>
<protein>
    <submittedName>
        <fullName evidence="9">Glycine/D-amino acid oxidase-like deaminating enzyme</fullName>
    </submittedName>
</protein>